<keyword evidence="2 3" id="KW-0378">Hydrolase</keyword>
<dbReference type="GeneID" id="84652436"/>
<evidence type="ECO:0000256" key="2">
    <source>
        <dbReference type="ARBA" id="ARBA00022801"/>
    </source>
</evidence>
<reference evidence="3 4" key="1">
    <citation type="submission" date="2020-08" db="EMBL/GenBank/DDBJ databases">
        <title>A Genomic Blueprint of the Chicken Gut Microbiome.</title>
        <authorList>
            <person name="Gilroy R."/>
            <person name="Ravi A."/>
            <person name="Getino M."/>
            <person name="Pursley I."/>
            <person name="Horton D.L."/>
            <person name="Alikhan N.-F."/>
            <person name="Baker D."/>
            <person name="Gharbi K."/>
            <person name="Hall N."/>
            <person name="Watson M."/>
            <person name="Adriaenssens E.M."/>
            <person name="Foster-Nyarko E."/>
            <person name="Jarju S."/>
            <person name="Secka A."/>
            <person name="Antonio M."/>
            <person name="Oren A."/>
            <person name="Chaudhuri R."/>
            <person name="La Ragione R.M."/>
            <person name="Hildebrand F."/>
            <person name="Pallen M.J."/>
        </authorList>
    </citation>
    <scope>NUCLEOTIDE SEQUENCE [LARGE SCALE GENOMIC DNA]</scope>
    <source>
        <strain evidence="3 4">Sa4CVA2</strain>
    </source>
</reference>
<evidence type="ECO:0000256" key="1">
    <source>
        <dbReference type="ARBA" id="ARBA00005622"/>
    </source>
</evidence>
<dbReference type="PANTHER" id="PTHR40841:SF2">
    <property type="entry name" value="SIDEROPHORE-DEGRADING ESTERASE (EUROFUNG)"/>
    <property type="match status" value="1"/>
</dbReference>
<dbReference type="GO" id="GO:0016787">
    <property type="term" value="F:hydrolase activity"/>
    <property type="evidence" value="ECO:0007669"/>
    <property type="project" value="UniProtKB-KW"/>
</dbReference>
<name>A0ABR8RL74_9GAMM</name>
<organism evidence="3 4">
    <name type="scientific">Psychrobacter communis</name>
    <dbReference type="NCBI Taxonomy" id="2762238"/>
    <lineage>
        <taxon>Bacteria</taxon>
        <taxon>Pseudomonadati</taxon>
        <taxon>Pseudomonadota</taxon>
        <taxon>Gammaproteobacteria</taxon>
        <taxon>Moraxellales</taxon>
        <taxon>Moraxellaceae</taxon>
        <taxon>Psychrobacter</taxon>
    </lineage>
</organism>
<dbReference type="PANTHER" id="PTHR40841">
    <property type="entry name" value="SIDEROPHORE TRIACETYLFUSARININE C ESTERASE"/>
    <property type="match status" value="1"/>
</dbReference>
<protein>
    <submittedName>
        <fullName evidence="3">Alpha/beta hydrolase</fullName>
    </submittedName>
</protein>
<dbReference type="Pfam" id="PF00756">
    <property type="entry name" value="Esterase"/>
    <property type="match status" value="1"/>
</dbReference>
<sequence>MSRFQGSLAIITITMAGVMMSPSYAKPDLTKTVDMSLLHAKDIGYRFVYHTFSAPAPELSSSSLTDSQLKTLQAYAKPRHYQVWLAIPEQTTDHLLSNNSVKTPSKVLYMLDGNAAIDDLNKETLRLLSKSTPQKSAPALVFIGYQTPYRFDVDARAYDYTPPLLANTTDNNAFTEEGRERLNGGVENFYALIEKEIKPWVYEQLGEKPKQEAIWGHSYGGLFVLYNLFKHPEAYQQYFSADPSLWWQNGEMINYWQAYQNLPKAQLADISNNKHKQIRLTFSHSPEQTTMPVVAPTLMSKKEFAKEVCEHFEERCSYQFYNQSHGEVFTTSLLESLKNF</sequence>
<proteinExistence type="inferred from homology"/>
<comment type="caution">
    <text evidence="3">The sequence shown here is derived from an EMBL/GenBank/DDBJ whole genome shotgun (WGS) entry which is preliminary data.</text>
</comment>
<gene>
    <name evidence="3" type="ORF">H9653_10820</name>
</gene>
<evidence type="ECO:0000313" key="3">
    <source>
        <dbReference type="EMBL" id="MBD7948496.1"/>
    </source>
</evidence>
<dbReference type="InterPro" id="IPR052558">
    <property type="entry name" value="Siderophore_Hydrolase_D"/>
</dbReference>
<dbReference type="SUPFAM" id="SSF53474">
    <property type="entry name" value="alpha/beta-Hydrolases"/>
    <property type="match status" value="1"/>
</dbReference>
<dbReference type="InterPro" id="IPR000801">
    <property type="entry name" value="Esterase-like"/>
</dbReference>
<dbReference type="EMBL" id="JACSQR010000038">
    <property type="protein sequence ID" value="MBD7948496.1"/>
    <property type="molecule type" value="Genomic_DNA"/>
</dbReference>
<dbReference type="Proteomes" id="UP000606724">
    <property type="component" value="Unassembled WGS sequence"/>
</dbReference>
<keyword evidence="4" id="KW-1185">Reference proteome</keyword>
<accession>A0ABR8RL74</accession>
<evidence type="ECO:0000313" key="4">
    <source>
        <dbReference type="Proteomes" id="UP000606724"/>
    </source>
</evidence>
<dbReference type="RefSeq" id="WP_191692368.1">
    <property type="nucleotide sequence ID" value="NZ_JACSQR010000038.1"/>
</dbReference>
<dbReference type="InterPro" id="IPR029058">
    <property type="entry name" value="AB_hydrolase_fold"/>
</dbReference>
<dbReference type="Gene3D" id="3.40.50.1820">
    <property type="entry name" value="alpha/beta hydrolase"/>
    <property type="match status" value="1"/>
</dbReference>
<comment type="similarity">
    <text evidence="1">Belongs to the esterase D family.</text>
</comment>